<proteinExistence type="inferred from homology"/>
<dbReference type="GO" id="GO:0005789">
    <property type="term" value="C:endoplasmic reticulum membrane"/>
    <property type="evidence" value="ECO:0007669"/>
    <property type="project" value="UniProtKB-SubCell"/>
</dbReference>
<keyword evidence="4 12" id="KW-0812">Transmembrane</keyword>
<feature type="coiled-coil region" evidence="10">
    <location>
        <begin position="128"/>
        <end position="160"/>
    </location>
</feature>
<evidence type="ECO:0000256" key="3">
    <source>
        <dbReference type="ARBA" id="ARBA00022475"/>
    </source>
</evidence>
<evidence type="ECO:0000256" key="8">
    <source>
        <dbReference type="ARBA" id="ARBA00023136"/>
    </source>
</evidence>
<evidence type="ECO:0000256" key="10">
    <source>
        <dbReference type="SAM" id="Coils"/>
    </source>
</evidence>
<gene>
    <name evidence="13" type="ORF">CEURO_LOCUS13314</name>
</gene>
<feature type="compositionally biased region" description="Basic and acidic residues" evidence="11">
    <location>
        <begin position="537"/>
        <end position="548"/>
    </location>
</feature>
<name>A0A9P0ZDE8_CUSEU</name>
<comment type="similarity">
    <text evidence="9">Belongs to the plant Proton pump-interactor protein family.</text>
</comment>
<comment type="subcellular location">
    <subcellularLocation>
        <location evidence="1">Cell membrane</location>
        <topology evidence="1">Single-pass membrane protein</topology>
    </subcellularLocation>
    <subcellularLocation>
        <location evidence="2">Endoplasmic reticulum membrane</location>
        <topology evidence="2">Single-pass membrane protein</topology>
    </subcellularLocation>
</comment>
<evidence type="ECO:0000256" key="6">
    <source>
        <dbReference type="ARBA" id="ARBA00022989"/>
    </source>
</evidence>
<keyword evidence="14" id="KW-1185">Reference proteome</keyword>
<keyword evidence="7 10" id="KW-0175">Coiled coil</keyword>
<keyword evidence="5" id="KW-0256">Endoplasmic reticulum</keyword>
<accession>A0A9P0ZDE8</accession>
<evidence type="ECO:0000313" key="13">
    <source>
        <dbReference type="EMBL" id="CAH9096187.1"/>
    </source>
</evidence>
<evidence type="ECO:0000256" key="9">
    <source>
        <dbReference type="ARBA" id="ARBA00038080"/>
    </source>
</evidence>
<feature type="compositionally biased region" description="Polar residues" evidence="11">
    <location>
        <begin position="567"/>
        <end position="576"/>
    </location>
</feature>
<keyword evidence="8 12" id="KW-0472">Membrane</keyword>
<protein>
    <submittedName>
        <fullName evidence="13">Uncharacterized protein</fullName>
    </submittedName>
</protein>
<feature type="compositionally biased region" description="Basic and acidic residues" evidence="11">
    <location>
        <begin position="502"/>
        <end position="515"/>
    </location>
</feature>
<evidence type="ECO:0000256" key="7">
    <source>
        <dbReference type="ARBA" id="ARBA00023054"/>
    </source>
</evidence>
<feature type="compositionally biased region" description="Polar residues" evidence="11">
    <location>
        <begin position="13"/>
        <end position="31"/>
    </location>
</feature>
<evidence type="ECO:0000313" key="14">
    <source>
        <dbReference type="Proteomes" id="UP001152484"/>
    </source>
</evidence>
<dbReference type="PANTHER" id="PTHR32219:SF3">
    <property type="entry name" value="CALPONIN-LIKE DOMAIN PROTEIN"/>
    <property type="match status" value="1"/>
</dbReference>
<evidence type="ECO:0000256" key="4">
    <source>
        <dbReference type="ARBA" id="ARBA00022692"/>
    </source>
</evidence>
<reference evidence="13" key="1">
    <citation type="submission" date="2022-07" db="EMBL/GenBank/DDBJ databases">
        <authorList>
            <person name="Macas J."/>
            <person name="Novak P."/>
            <person name="Neumann P."/>
        </authorList>
    </citation>
    <scope>NUCLEOTIDE SEQUENCE</scope>
</reference>
<dbReference type="PANTHER" id="PTHR32219">
    <property type="entry name" value="RNA-BINDING PROTEIN YLMH-RELATED"/>
    <property type="match status" value="1"/>
</dbReference>
<organism evidence="13 14">
    <name type="scientific">Cuscuta europaea</name>
    <name type="common">European dodder</name>
    <dbReference type="NCBI Taxonomy" id="41803"/>
    <lineage>
        <taxon>Eukaryota</taxon>
        <taxon>Viridiplantae</taxon>
        <taxon>Streptophyta</taxon>
        <taxon>Embryophyta</taxon>
        <taxon>Tracheophyta</taxon>
        <taxon>Spermatophyta</taxon>
        <taxon>Magnoliopsida</taxon>
        <taxon>eudicotyledons</taxon>
        <taxon>Gunneridae</taxon>
        <taxon>Pentapetalae</taxon>
        <taxon>asterids</taxon>
        <taxon>lamiids</taxon>
        <taxon>Solanales</taxon>
        <taxon>Convolvulaceae</taxon>
        <taxon>Cuscuteae</taxon>
        <taxon>Cuscuta</taxon>
        <taxon>Cuscuta subgen. Cuscuta</taxon>
    </lineage>
</organism>
<dbReference type="InterPro" id="IPR055282">
    <property type="entry name" value="PPI1-4"/>
</dbReference>
<keyword evidence="6 12" id="KW-1133">Transmembrane helix</keyword>
<dbReference type="OrthoDB" id="1703439at2759"/>
<feature type="coiled-coil region" evidence="10">
    <location>
        <begin position="187"/>
        <end position="290"/>
    </location>
</feature>
<evidence type="ECO:0000256" key="12">
    <source>
        <dbReference type="SAM" id="Phobius"/>
    </source>
</evidence>
<evidence type="ECO:0000256" key="1">
    <source>
        <dbReference type="ARBA" id="ARBA00004162"/>
    </source>
</evidence>
<dbReference type="AlphaFoldDB" id="A0A9P0ZDE8"/>
<dbReference type="EMBL" id="CAMAPE010000035">
    <property type="protein sequence ID" value="CAH9096187.1"/>
    <property type="molecule type" value="Genomic_DNA"/>
</dbReference>
<dbReference type="GO" id="GO:0005886">
    <property type="term" value="C:plasma membrane"/>
    <property type="evidence" value="ECO:0007669"/>
    <property type="project" value="UniProtKB-SubCell"/>
</dbReference>
<evidence type="ECO:0000256" key="5">
    <source>
        <dbReference type="ARBA" id="ARBA00022824"/>
    </source>
</evidence>
<evidence type="ECO:0000256" key="2">
    <source>
        <dbReference type="ARBA" id="ARBA00004389"/>
    </source>
</evidence>
<feature type="transmembrane region" description="Helical" evidence="12">
    <location>
        <begin position="592"/>
        <end position="617"/>
    </location>
</feature>
<feature type="region of interest" description="Disordered" evidence="11">
    <location>
        <begin position="1"/>
        <end position="31"/>
    </location>
</feature>
<comment type="caution">
    <text evidence="13">The sequence shown here is derived from an EMBL/GenBank/DDBJ whole genome shotgun (WGS) entry which is preliminary data.</text>
</comment>
<keyword evidence="3" id="KW-1003">Cell membrane</keyword>
<evidence type="ECO:0000256" key="11">
    <source>
        <dbReference type="SAM" id="MobiDB-lite"/>
    </source>
</evidence>
<feature type="region of interest" description="Disordered" evidence="11">
    <location>
        <begin position="502"/>
        <end position="583"/>
    </location>
</feature>
<sequence>MTDDTIDSGMEPLTSSTNNNGSRPRQSENTEVQYDISNSSDDYLMDQEYVVAEKSWINETSDTLLEGCLKKPFDFLIKMPKFYDEMLREQIRLAQLYVDEMTRSRDAICQEIIKKRENCQHYGVEFEAAKTEERAARKQIRSKRAEIENLQIAINRVKNAISIEDIDARICSMEHMIHHESLPLMKENNLIREIKQLKQLRDQLSSNIGSCVEVQQALDNRAQIEENLKILKRELHNLKNKVSEVEAVVVAVSLRYEEESKMHKELRDQYKAANELRQAARGNLQNLRKALYEKNKHFRMYKDDSITASKLAASKDTETLHHLCANQVEKFMDLWNGDEEFRKEYVRSNMRSTIRRFGTLDGRSLGPDESPLVLLPVYDVAERTRKLGSKTLEVDLVSPNRARNPTVKVAGNETEDQEIVTCNLENVDTGSGWEGRKDGKAEDVQTKEELELAWKEEGLRKLEIAVRLKEQRRLEEIIKGKEALERKKRNAEKAQLRAELRAQKEAEQKEKEREKRLRKKERKNEGGPIGDVMRSGIDMKENESREAAMDECGQAAAAGGGKKTHQCTKQSKTKSTPLPPLRNKSKRRLQQWLRIILTSIVVIVLFLLGNIGFFASLKQRQNVP</sequence>
<dbReference type="Proteomes" id="UP001152484">
    <property type="component" value="Unassembled WGS sequence"/>
</dbReference>